<reference evidence="2 3" key="1">
    <citation type="submission" date="2019-03" db="EMBL/GenBank/DDBJ databases">
        <title>Genomic Encyclopedia of Type Strains, Phase IV (KMG-IV): sequencing the most valuable type-strain genomes for metagenomic binning, comparative biology and taxonomic classification.</title>
        <authorList>
            <person name="Goeker M."/>
        </authorList>
    </citation>
    <scope>NUCLEOTIDE SEQUENCE [LARGE SCALE GENOMIC DNA]</scope>
    <source>
        <strain evidence="2 3">DSM 45361</strain>
    </source>
</reference>
<protein>
    <recommendedName>
        <fullName evidence="4">ABC-2 type transport system permease protein</fullName>
    </recommendedName>
</protein>
<accession>A0A4R6S596</accession>
<keyword evidence="1" id="KW-0472">Membrane</keyword>
<dbReference type="EMBL" id="SNXZ01000005">
    <property type="protein sequence ID" value="TDP94831.1"/>
    <property type="molecule type" value="Genomic_DNA"/>
</dbReference>
<feature type="transmembrane region" description="Helical" evidence="1">
    <location>
        <begin position="65"/>
        <end position="83"/>
    </location>
</feature>
<proteinExistence type="predicted"/>
<feature type="transmembrane region" description="Helical" evidence="1">
    <location>
        <begin position="143"/>
        <end position="161"/>
    </location>
</feature>
<evidence type="ECO:0008006" key="4">
    <source>
        <dbReference type="Google" id="ProtNLM"/>
    </source>
</evidence>
<name>A0A4R6S596_LABRH</name>
<evidence type="ECO:0000313" key="2">
    <source>
        <dbReference type="EMBL" id="TDP94831.1"/>
    </source>
</evidence>
<evidence type="ECO:0000313" key="3">
    <source>
        <dbReference type="Proteomes" id="UP000295444"/>
    </source>
</evidence>
<organism evidence="2 3">
    <name type="scientific">Labedaea rhizosphaerae</name>
    <dbReference type="NCBI Taxonomy" id="598644"/>
    <lineage>
        <taxon>Bacteria</taxon>
        <taxon>Bacillati</taxon>
        <taxon>Actinomycetota</taxon>
        <taxon>Actinomycetes</taxon>
        <taxon>Pseudonocardiales</taxon>
        <taxon>Pseudonocardiaceae</taxon>
        <taxon>Labedaea</taxon>
    </lineage>
</organism>
<feature type="transmembrane region" description="Helical" evidence="1">
    <location>
        <begin position="26"/>
        <end position="45"/>
    </location>
</feature>
<dbReference type="AlphaFoldDB" id="A0A4R6S596"/>
<sequence length="244" mass="25598">MNLIASRRYQSGMTPLDLWRHELRRIGWAALVTPPAAAALVALLAVLQSFGTQDDASTARTFHDVLAMGIPLAVGVVAGSLIGRDPVAELQLSVVREYRATLLRRLLLAAGWAAVVAVVATVAVVASGWWYRLPSAPDPVAGQLTWLAPSLALGGLGFLVAALSRTAALAAGLVSGVWLVELMIGDTLRGSSPLELLNLFARRTADPGAWLANRAVLLALGAALLLAAWGVLARPEHLLKGEEG</sequence>
<feature type="transmembrane region" description="Helical" evidence="1">
    <location>
        <begin position="106"/>
        <end position="131"/>
    </location>
</feature>
<gene>
    <name evidence="2" type="ORF">EV186_10563</name>
</gene>
<comment type="caution">
    <text evidence="2">The sequence shown here is derived from an EMBL/GenBank/DDBJ whole genome shotgun (WGS) entry which is preliminary data.</text>
</comment>
<keyword evidence="1" id="KW-0812">Transmembrane</keyword>
<evidence type="ECO:0000256" key="1">
    <source>
        <dbReference type="SAM" id="Phobius"/>
    </source>
</evidence>
<dbReference type="Proteomes" id="UP000295444">
    <property type="component" value="Unassembled WGS sequence"/>
</dbReference>
<keyword evidence="3" id="KW-1185">Reference proteome</keyword>
<feature type="transmembrane region" description="Helical" evidence="1">
    <location>
        <begin position="208"/>
        <end position="232"/>
    </location>
</feature>
<keyword evidence="1" id="KW-1133">Transmembrane helix</keyword>